<evidence type="ECO:0000313" key="2">
    <source>
        <dbReference type="EMBL" id="QSL64326.1"/>
    </source>
</evidence>
<dbReference type="GO" id="GO:0016480">
    <property type="term" value="P:negative regulation of transcription by RNA polymerase III"/>
    <property type="evidence" value="ECO:0007669"/>
    <property type="project" value="UniProtKB-UniRule"/>
</dbReference>
<keyword evidence="1" id="KW-0804">Transcription</keyword>
<dbReference type="PANTHER" id="PTHR22504:SF0">
    <property type="entry name" value="REPRESSOR OF RNA POLYMERASE III TRANSCRIPTION MAF1 HOMOLOG"/>
    <property type="match status" value="1"/>
</dbReference>
<dbReference type="GO" id="GO:0000994">
    <property type="term" value="F:RNA polymerase III core binding"/>
    <property type="evidence" value="ECO:0007669"/>
    <property type="project" value="TreeGrafter"/>
</dbReference>
<gene>
    <name evidence="2" type="ORF">MERGE_001626</name>
</gene>
<keyword evidence="1" id="KW-0678">Repressor</keyword>
<organism evidence="2 3">
    <name type="scientific">Pneumocystis wakefieldiae</name>
    <dbReference type="NCBI Taxonomy" id="38082"/>
    <lineage>
        <taxon>Eukaryota</taxon>
        <taxon>Fungi</taxon>
        <taxon>Dikarya</taxon>
        <taxon>Ascomycota</taxon>
        <taxon>Taphrinomycotina</taxon>
        <taxon>Pneumocystomycetes</taxon>
        <taxon>Pneumocystaceae</taxon>
        <taxon>Pneumocystis</taxon>
    </lineage>
</organism>
<dbReference type="Gene3D" id="3.40.1000.50">
    <property type="entry name" value="Repressor of RNA polymerase III transcription Maf1"/>
    <property type="match status" value="1"/>
</dbReference>
<dbReference type="AlphaFoldDB" id="A0A899FVF4"/>
<keyword evidence="1" id="KW-0805">Transcription regulation</keyword>
<dbReference type="OrthoDB" id="277029at2759"/>
<proteinExistence type="inferred from homology"/>
<accession>A0A899FVF4</accession>
<evidence type="ECO:0000256" key="1">
    <source>
        <dbReference type="PIRNR" id="PIRNR037240"/>
    </source>
</evidence>
<evidence type="ECO:0000313" key="3">
    <source>
        <dbReference type="Proteomes" id="UP000663699"/>
    </source>
</evidence>
<comment type="function">
    <text evidence="1">Mediator of diverse signals that repress RNA polymerase III transcription. Inhibits the de novo assembly of TFIIIB onto DNA.</text>
</comment>
<dbReference type="PANTHER" id="PTHR22504">
    <property type="entry name" value="REPRESSOR OF RNA POLYMERASE III TRANSCRIPTION MAF1"/>
    <property type="match status" value="1"/>
</dbReference>
<reference evidence="2" key="1">
    <citation type="submission" date="2020-06" db="EMBL/GenBank/DDBJ databases">
        <title>Genomes of multiple members of Pneumocystis genus reveal paths to human pathogen Pneumocystis jirovecii.</title>
        <authorList>
            <person name="Cisse O.H."/>
            <person name="Ma L."/>
            <person name="Dekker J."/>
            <person name="Khil P."/>
            <person name="Jo J."/>
            <person name="Brenchley J."/>
            <person name="Blair R."/>
            <person name="Pahar B."/>
            <person name="Chabe M."/>
            <person name="Van Rompay K.A."/>
            <person name="Keesler R."/>
            <person name="Sukura A."/>
            <person name="Hirsch V."/>
            <person name="Kutty G."/>
            <person name="Liu Y."/>
            <person name="Peng L."/>
            <person name="Chen J."/>
            <person name="Song J."/>
            <person name="Weissenbacher-Lang C."/>
            <person name="Xu J."/>
            <person name="Upham N.S."/>
            <person name="Stajich J.E."/>
            <person name="Cuomo C.A."/>
            <person name="Cushion M.T."/>
            <person name="Kovacs J.A."/>
        </authorList>
    </citation>
    <scope>NUCLEOTIDE SEQUENCE</scope>
    <source>
        <strain evidence="2">2A</strain>
    </source>
</reference>
<comment type="similarity">
    <text evidence="1">Belongs to the MAF1 family.</text>
</comment>
<dbReference type="PIRSF" id="PIRSF037240">
    <property type="entry name" value="RNA_polIII_Trep_MAF1"/>
    <property type="match status" value="1"/>
</dbReference>
<dbReference type="Proteomes" id="UP000663699">
    <property type="component" value="Chromosome 2"/>
</dbReference>
<dbReference type="InterPro" id="IPR038564">
    <property type="entry name" value="Maf1_sf"/>
</dbReference>
<keyword evidence="1" id="KW-0539">Nucleus</keyword>
<comment type="subcellular location">
    <subcellularLocation>
        <location evidence="1">Nucleus</location>
    </subcellularLocation>
</comment>
<dbReference type="GO" id="GO:0005634">
    <property type="term" value="C:nucleus"/>
    <property type="evidence" value="ECO:0007669"/>
    <property type="project" value="UniProtKB-SubCell"/>
</dbReference>
<dbReference type="EMBL" id="CP054533">
    <property type="protein sequence ID" value="QSL64326.1"/>
    <property type="molecule type" value="Genomic_DNA"/>
</dbReference>
<keyword evidence="3" id="KW-1185">Reference proteome</keyword>
<dbReference type="InterPro" id="IPR015257">
    <property type="entry name" value="Maf1"/>
</dbReference>
<name>A0A899FVF4_9ASCO</name>
<sequence length="254" mass="29562">MTQLLKRLSPNIWLRLEFLEIQDFEAINKALVFDSDDCRVLGRCELYTTKAAGRDKKLYKTIDKSLETRYQEDLALGRSLESGISMVQQMSPFGPLDHPSSRRTFAYIVATLNASHPDHDFTNLQPEDFHKERSLAMTLNVLNMTLLNLSRQQFSTCGFWEVIDKHIELSQCDIYVYQPDSDSNPLGGEGLIWSTCYFFFNRTMKRVLYINLSKVSFRRSRHMDDELEDDDALSSDKGCIYSEFEQDIVRKMDF</sequence>
<protein>
    <recommendedName>
        <fullName evidence="1">Repressor of RNA polymerase III transcription MAF1</fullName>
    </recommendedName>
</protein>
<dbReference type="Pfam" id="PF09174">
    <property type="entry name" value="Maf1"/>
    <property type="match status" value="1"/>
</dbReference>